<dbReference type="AlphaFoldDB" id="A0A2P2NSR5"/>
<dbReference type="EMBL" id="GGEC01065063">
    <property type="protein sequence ID" value="MBX45547.1"/>
    <property type="molecule type" value="Transcribed_RNA"/>
</dbReference>
<accession>A0A2P2NSR5</accession>
<protein>
    <submittedName>
        <fullName evidence="1">Uncharacterized protein</fullName>
    </submittedName>
</protein>
<reference evidence="1" key="1">
    <citation type="submission" date="2018-02" db="EMBL/GenBank/DDBJ databases">
        <title>Rhizophora mucronata_Transcriptome.</title>
        <authorList>
            <person name="Meera S.P."/>
            <person name="Sreeshan A."/>
            <person name="Augustine A."/>
        </authorList>
    </citation>
    <scope>NUCLEOTIDE SEQUENCE</scope>
    <source>
        <tissue evidence="1">Leaf</tissue>
    </source>
</reference>
<organism evidence="1">
    <name type="scientific">Rhizophora mucronata</name>
    <name type="common">Asiatic mangrove</name>
    <dbReference type="NCBI Taxonomy" id="61149"/>
    <lineage>
        <taxon>Eukaryota</taxon>
        <taxon>Viridiplantae</taxon>
        <taxon>Streptophyta</taxon>
        <taxon>Embryophyta</taxon>
        <taxon>Tracheophyta</taxon>
        <taxon>Spermatophyta</taxon>
        <taxon>Magnoliopsida</taxon>
        <taxon>eudicotyledons</taxon>
        <taxon>Gunneridae</taxon>
        <taxon>Pentapetalae</taxon>
        <taxon>rosids</taxon>
        <taxon>fabids</taxon>
        <taxon>Malpighiales</taxon>
        <taxon>Rhizophoraceae</taxon>
        <taxon>Rhizophora</taxon>
    </lineage>
</organism>
<proteinExistence type="predicted"/>
<name>A0A2P2NSR5_RHIMU</name>
<sequence length="39" mass="4234">MFNHAAVCIVLKSGLFFELDKLLGPLLVVGPVGQLSFIF</sequence>
<evidence type="ECO:0000313" key="1">
    <source>
        <dbReference type="EMBL" id="MBX45547.1"/>
    </source>
</evidence>